<dbReference type="STRING" id="1348624.GCA_001591545_00480"/>
<dbReference type="PANTHER" id="PTHR32294:SF0">
    <property type="entry name" value="DNA POLYMERASE III SUBUNIT ALPHA"/>
    <property type="match status" value="1"/>
</dbReference>
<dbReference type="Proteomes" id="UP000249134">
    <property type="component" value="Chromosome 1"/>
</dbReference>
<reference evidence="12 13" key="1">
    <citation type="submission" date="2018-06" db="EMBL/GenBank/DDBJ databases">
        <authorList>
            <consortium name="Pathogen Informatics"/>
            <person name="Doyle S."/>
        </authorList>
    </citation>
    <scope>NUCLEOTIDE SEQUENCE [LARGE SCALE GENOMIC DNA]</scope>
    <source>
        <strain evidence="12 13">NCTC4824</strain>
    </source>
</reference>
<dbReference type="InterPro" id="IPR040982">
    <property type="entry name" value="DNA_pol3_finger"/>
</dbReference>
<sequence>MKGVGDVIFAHLQISTAFSLLSSTISIPELVEQAKKLNYTALAITDRNTLYGVLPFYQACMKAKIKPIIGMTADVESDEENYHPVILLAKDNEGYKNLLKISSAIKTQSKEMISWKWLRAYSNGLIAITPGRQGEIEQHLLENNREKAVVAANKFKEVFGESFYLSVQNHGDDTDVNMLDQIKIISKELNIPMIATNDVRYIEKADAFAYKCLTAIRDGVKLAEREQETYDQPEYFLKSQEEMSGLFADAPRALENTIKIVEYCNVMVETNQQLLPKYPLPEEKTSEQMLKDLCLKEMKERCFDNKTHYLERLDYELDVINKMGFNDYFLIVWDFMKYARDQGILTGPGRGSAAGSLVAYMLGITDVDPIEYQLLFERFLNPERISMPDIDIDFPDNRRDEVIEYVVNKYGKDKVAQIITFGTLAAKAAMRDTARVFGFTPKEMEQISRLIPSKLGITLAGAYKESEGFRTFIAASEHNKKLYETALKLEGLPRHTSTHAAGVVMSEQPLVHLIPLQGGHASSYLTQFPMEDLEEIGLLKMDFLGLRNLTLLERITKSIEISTGEKLNVKALPFSDEKTFELLRKGETTGIFQLESDGMRKVLRELQPTEFEDIVAVNALYRPGPMENIPDYIARKHGRKAVEYPHPDLQSILEVTYGVVVYQEQIMKIAAKMAGYSLGEADLLRKAVSKKNKEVLDREREHFVKGSIEKGYGENTANETYDLVVRFANYGFNRSHAVAYSMIAWQLAYLKAQYPEYFMAALLTSAIGNEDKITKYMAEAKQMGLRILPPSINKSHYPFKVEKKGIRYSIAAIKGIGATALKEIIQMRKTKSYLDLFDFCLRVSHKIINRKALEALVYSGSFDEFGKDRAVLLATLDVALDHAELMKPSDSGTDLFEEEEMFQLKPKYVEVEPLELADKLFYEKEATGVYISAHPVSAYANFFQSVSSQSLHELKPGQRNVSVGVYITYVKTIRTKKGEVMAFIRMSDATGELDGVVFPDIYRGHNSICKVGETILITGNVENRAGKRQFIIQKLQKPEELRVENKKSTSTLYLKVPTELHFLEKLNILRDVLTTHRGSVAVVLHYEATKQTIRLSSHDWVNASEACLEDLRKLLGGNCVILK</sequence>
<dbReference type="InterPro" id="IPR004365">
    <property type="entry name" value="NA-bd_OB_tRNA"/>
</dbReference>
<dbReference type="SUPFAM" id="SSF89550">
    <property type="entry name" value="PHP domain-like"/>
    <property type="match status" value="1"/>
</dbReference>
<keyword evidence="7" id="KW-0235">DNA replication</keyword>
<dbReference type="Pfam" id="PF01336">
    <property type="entry name" value="tRNA_anti-codon"/>
    <property type="match status" value="1"/>
</dbReference>
<evidence type="ECO:0000259" key="11">
    <source>
        <dbReference type="SMART" id="SM00481"/>
    </source>
</evidence>
<dbReference type="InterPro" id="IPR011708">
    <property type="entry name" value="DNA_pol3_alpha_NTPase_dom"/>
</dbReference>
<dbReference type="GO" id="GO:0003887">
    <property type="term" value="F:DNA-directed DNA polymerase activity"/>
    <property type="evidence" value="ECO:0007669"/>
    <property type="project" value="UniProtKB-KW"/>
</dbReference>
<feature type="domain" description="Polymerase/histidinol phosphatase N-terminal" evidence="11">
    <location>
        <begin position="10"/>
        <end position="77"/>
    </location>
</feature>
<dbReference type="GO" id="GO:0008408">
    <property type="term" value="F:3'-5' exonuclease activity"/>
    <property type="evidence" value="ECO:0007669"/>
    <property type="project" value="InterPro"/>
</dbReference>
<evidence type="ECO:0000256" key="9">
    <source>
        <dbReference type="ARBA" id="ARBA00025611"/>
    </source>
</evidence>
<evidence type="ECO:0000256" key="6">
    <source>
        <dbReference type="ARBA" id="ARBA00022695"/>
    </source>
</evidence>
<dbReference type="SMART" id="SM00481">
    <property type="entry name" value="POLIIIAc"/>
    <property type="match status" value="1"/>
</dbReference>
<proteinExistence type="inferred from homology"/>
<comment type="catalytic activity">
    <reaction evidence="10">
        <text>DNA(n) + a 2'-deoxyribonucleoside 5'-triphosphate = DNA(n+1) + diphosphate</text>
        <dbReference type="Rhea" id="RHEA:22508"/>
        <dbReference type="Rhea" id="RHEA-COMP:17339"/>
        <dbReference type="Rhea" id="RHEA-COMP:17340"/>
        <dbReference type="ChEBI" id="CHEBI:33019"/>
        <dbReference type="ChEBI" id="CHEBI:61560"/>
        <dbReference type="ChEBI" id="CHEBI:173112"/>
        <dbReference type="EC" id="2.7.7.7"/>
    </reaction>
</comment>
<evidence type="ECO:0000256" key="7">
    <source>
        <dbReference type="ARBA" id="ARBA00022705"/>
    </source>
</evidence>
<dbReference type="InterPro" id="IPR004805">
    <property type="entry name" value="DnaE2/DnaE/PolC"/>
</dbReference>
<dbReference type="Pfam" id="PF07733">
    <property type="entry name" value="DNA_pol3_alpha"/>
    <property type="match status" value="1"/>
</dbReference>
<dbReference type="NCBIfam" id="TIGR00594">
    <property type="entry name" value="polc"/>
    <property type="match status" value="1"/>
</dbReference>
<evidence type="ECO:0000256" key="8">
    <source>
        <dbReference type="ARBA" id="ARBA00022932"/>
    </source>
</evidence>
<protein>
    <recommendedName>
        <fullName evidence="4">DNA polymerase III subunit alpha</fullName>
        <ecNumber evidence="3">2.7.7.7</ecNumber>
    </recommendedName>
</protein>
<dbReference type="GO" id="GO:0003676">
    <property type="term" value="F:nucleic acid binding"/>
    <property type="evidence" value="ECO:0007669"/>
    <property type="project" value="InterPro"/>
</dbReference>
<dbReference type="PANTHER" id="PTHR32294">
    <property type="entry name" value="DNA POLYMERASE III SUBUNIT ALPHA"/>
    <property type="match status" value="1"/>
</dbReference>
<dbReference type="Pfam" id="PF02811">
    <property type="entry name" value="PHP"/>
    <property type="match status" value="1"/>
</dbReference>
<dbReference type="InterPro" id="IPR029460">
    <property type="entry name" value="DNAPol_HHH"/>
</dbReference>
<dbReference type="Pfam" id="PF14579">
    <property type="entry name" value="HHH_6"/>
    <property type="match status" value="1"/>
</dbReference>
<dbReference type="GO" id="GO:0005737">
    <property type="term" value="C:cytoplasm"/>
    <property type="evidence" value="ECO:0007669"/>
    <property type="project" value="UniProtKB-SubCell"/>
</dbReference>
<evidence type="ECO:0000313" key="13">
    <source>
        <dbReference type="Proteomes" id="UP000249134"/>
    </source>
</evidence>
<evidence type="ECO:0000313" key="12">
    <source>
        <dbReference type="EMBL" id="SQI54966.1"/>
    </source>
</evidence>
<dbReference type="GO" id="GO:0006260">
    <property type="term" value="P:DNA replication"/>
    <property type="evidence" value="ECO:0007669"/>
    <property type="project" value="UniProtKB-KW"/>
</dbReference>
<keyword evidence="6 12" id="KW-0548">Nucleotidyltransferase</keyword>
<keyword evidence="8" id="KW-0239">DNA-directed DNA polymerase</keyword>
<comment type="similarity">
    <text evidence="2">Belongs to the DNA polymerase type-C family. DnaE subfamily.</text>
</comment>
<dbReference type="InterPro" id="IPR003141">
    <property type="entry name" value="Pol/His_phosphatase_N"/>
</dbReference>
<evidence type="ECO:0000256" key="3">
    <source>
        <dbReference type="ARBA" id="ARBA00012417"/>
    </source>
</evidence>
<dbReference type="NCBIfam" id="NF004226">
    <property type="entry name" value="PRK05673.1"/>
    <property type="match status" value="1"/>
</dbReference>
<dbReference type="InterPro" id="IPR004013">
    <property type="entry name" value="PHP_dom"/>
</dbReference>
<name>A0A2X4VS84_LEDLE</name>
<comment type="function">
    <text evidence="9">DNA polymerase III is a complex, multichain enzyme responsible for most of the replicative synthesis in bacteria. This DNA polymerase also exhibits 3' to 5' exonuclease activity. The alpha chain is the DNA polymerase.</text>
</comment>
<comment type="subcellular location">
    <subcellularLocation>
        <location evidence="1">Cytoplasm</location>
    </subcellularLocation>
</comment>
<dbReference type="Gene3D" id="1.10.10.1600">
    <property type="entry name" value="Bacterial DNA polymerase III alpha subunit, thumb domain"/>
    <property type="match status" value="1"/>
</dbReference>
<evidence type="ECO:0000256" key="4">
    <source>
        <dbReference type="ARBA" id="ARBA00019114"/>
    </source>
</evidence>
<keyword evidence="13" id="KW-1185">Reference proteome</keyword>
<evidence type="ECO:0000256" key="10">
    <source>
        <dbReference type="ARBA" id="ARBA00049244"/>
    </source>
</evidence>
<dbReference type="EMBL" id="LS483476">
    <property type="protein sequence ID" value="SQI54966.1"/>
    <property type="molecule type" value="Genomic_DNA"/>
</dbReference>
<dbReference type="RefSeq" id="WP_231955903.1">
    <property type="nucleotide sequence ID" value="NZ_LS483476.1"/>
</dbReference>
<evidence type="ECO:0000256" key="5">
    <source>
        <dbReference type="ARBA" id="ARBA00022679"/>
    </source>
</evidence>
<accession>A0A2X4VS84</accession>
<dbReference type="Pfam" id="PF17657">
    <property type="entry name" value="DNA_pol3_finger"/>
    <property type="match status" value="1"/>
</dbReference>
<dbReference type="InterPro" id="IPR041931">
    <property type="entry name" value="DNA_pol3_alpha_thumb_dom"/>
</dbReference>
<evidence type="ECO:0000256" key="2">
    <source>
        <dbReference type="ARBA" id="ARBA00009496"/>
    </source>
</evidence>
<dbReference type="Gene3D" id="3.20.20.140">
    <property type="entry name" value="Metal-dependent hydrolases"/>
    <property type="match status" value="1"/>
</dbReference>
<dbReference type="AlphaFoldDB" id="A0A2X4VS84"/>
<dbReference type="InterPro" id="IPR016195">
    <property type="entry name" value="Pol/histidinol_Pase-like"/>
</dbReference>
<evidence type="ECO:0000256" key="1">
    <source>
        <dbReference type="ARBA" id="ARBA00004496"/>
    </source>
</evidence>
<dbReference type="KEGG" id="blen:NCTC4824_01389"/>
<gene>
    <name evidence="12" type="primary">dnaE</name>
    <name evidence="12" type="ORF">NCTC4824_01389</name>
</gene>
<organism evidence="12 13">
    <name type="scientific">Lederbergia lenta</name>
    <name type="common">Bacillus lentus</name>
    <dbReference type="NCBI Taxonomy" id="1467"/>
    <lineage>
        <taxon>Bacteria</taxon>
        <taxon>Bacillati</taxon>
        <taxon>Bacillota</taxon>
        <taxon>Bacilli</taxon>
        <taxon>Bacillales</taxon>
        <taxon>Bacillaceae</taxon>
        <taxon>Lederbergia</taxon>
    </lineage>
</organism>
<dbReference type="EC" id="2.7.7.7" evidence="3"/>
<dbReference type="CDD" id="cd04485">
    <property type="entry name" value="DnaE_OBF"/>
    <property type="match status" value="1"/>
</dbReference>
<dbReference type="Gene3D" id="1.10.150.870">
    <property type="match status" value="1"/>
</dbReference>
<keyword evidence="5 12" id="KW-0808">Transferase</keyword>